<feature type="non-terminal residue" evidence="1">
    <location>
        <position position="52"/>
    </location>
</feature>
<reference evidence="1" key="1">
    <citation type="submission" date="2021-06" db="EMBL/GenBank/DDBJ databases">
        <authorList>
            <person name="Kallberg Y."/>
            <person name="Tangrot J."/>
            <person name="Rosling A."/>
        </authorList>
    </citation>
    <scope>NUCLEOTIDE SEQUENCE</scope>
    <source>
        <strain evidence="1">IL203A</strain>
    </source>
</reference>
<evidence type="ECO:0000313" key="1">
    <source>
        <dbReference type="EMBL" id="CAG8744488.1"/>
    </source>
</evidence>
<organism evidence="1 2">
    <name type="scientific">Dentiscutata heterogama</name>
    <dbReference type="NCBI Taxonomy" id="1316150"/>
    <lineage>
        <taxon>Eukaryota</taxon>
        <taxon>Fungi</taxon>
        <taxon>Fungi incertae sedis</taxon>
        <taxon>Mucoromycota</taxon>
        <taxon>Glomeromycotina</taxon>
        <taxon>Glomeromycetes</taxon>
        <taxon>Diversisporales</taxon>
        <taxon>Gigasporaceae</taxon>
        <taxon>Dentiscutata</taxon>
    </lineage>
</organism>
<dbReference type="EMBL" id="CAJVPU010042834">
    <property type="protein sequence ID" value="CAG8744488.1"/>
    <property type="molecule type" value="Genomic_DNA"/>
</dbReference>
<gene>
    <name evidence="1" type="ORF">DHETER_LOCUS14259</name>
</gene>
<protein>
    <submittedName>
        <fullName evidence="1">7230_t:CDS:1</fullName>
    </submittedName>
</protein>
<sequence>RIVLTPYIDNLSNVDGVVDFHWLHSEIILNGAMEQYQWRCSPFTPMDKCVNP</sequence>
<accession>A0ACA9QBL7</accession>
<proteinExistence type="predicted"/>
<feature type="non-terminal residue" evidence="1">
    <location>
        <position position="1"/>
    </location>
</feature>
<name>A0ACA9QBL7_9GLOM</name>
<evidence type="ECO:0000313" key="2">
    <source>
        <dbReference type="Proteomes" id="UP000789702"/>
    </source>
</evidence>
<dbReference type="Proteomes" id="UP000789702">
    <property type="component" value="Unassembled WGS sequence"/>
</dbReference>
<keyword evidence="2" id="KW-1185">Reference proteome</keyword>
<comment type="caution">
    <text evidence="1">The sequence shown here is derived from an EMBL/GenBank/DDBJ whole genome shotgun (WGS) entry which is preliminary data.</text>
</comment>